<sequence length="367" mass="41246">MQSSVDGCTKLLLDKLHEFADKQEVVDIGPWLQWYAFDVIGAITFSQRFGCLESGSDVGGLISGIEDALKYVGVVGQLPELHPWLIGNAKLITTIQKLVPGVSPVPNIIKIIESQIKKYDLEGKYYQSKKEDFLAYYMGDSVTGKARMDHDDLVGHCLGSVFAGSDTTAIALRAIFYYLLRNPRAYAKLMAEIDNGISAGHVSELATLDNSMKMPYLQACMKEGMRLHPIVGQVLERCVPKGGDYLSGHYLPEGTIVGIHAWVIHHDPNIFGEDHEDFRPERWIENSTEKLKTMEQCFLAFGAGSRVCLGIHLSMMEMGKLIPAILHNFQLEWAYPEKDWKLETVWFTKQTDLFVRLKTRQKTDAEA</sequence>
<dbReference type="PRINTS" id="PR00385">
    <property type="entry name" value="P450"/>
</dbReference>
<feature type="binding site" description="axial binding residue" evidence="6">
    <location>
        <position position="308"/>
    </location>
    <ligand>
        <name>heme</name>
        <dbReference type="ChEBI" id="CHEBI:30413"/>
    </ligand>
    <ligandPart>
        <name>Fe</name>
        <dbReference type="ChEBI" id="CHEBI:18248"/>
    </ligandPart>
</feature>
<dbReference type="InterPro" id="IPR017972">
    <property type="entry name" value="Cyt_P450_CS"/>
</dbReference>
<protein>
    <recommendedName>
        <fullName evidence="10">Cytochrome P450</fullName>
    </recommendedName>
</protein>
<keyword evidence="9" id="KW-1185">Reference proteome</keyword>
<dbReference type="EMBL" id="JPDN02000039">
    <property type="protein sequence ID" value="PON22307.1"/>
    <property type="molecule type" value="Genomic_DNA"/>
</dbReference>
<dbReference type="GeneID" id="29980888"/>
<accession>A0A2P4ZDG1</accession>
<reference evidence="8 9" key="1">
    <citation type="journal article" date="2016" name="Genome Announc.">
        <title>Draft Whole-Genome Sequence of Trichoderma gamsii T6085, a Promising Biocontrol Agent of Fusarium Head Blight on Wheat.</title>
        <authorList>
            <person name="Baroncelli R."/>
            <person name="Zapparata A."/>
            <person name="Piaggeschi G."/>
            <person name="Sarrocco S."/>
            <person name="Vannacci G."/>
        </authorList>
    </citation>
    <scope>NUCLEOTIDE SEQUENCE [LARGE SCALE GENOMIC DNA]</scope>
    <source>
        <strain evidence="8 9">T6085</strain>
    </source>
</reference>
<comment type="caution">
    <text evidence="8">The sequence shown here is derived from an EMBL/GenBank/DDBJ whole genome shotgun (WGS) entry which is preliminary data.</text>
</comment>
<comment type="similarity">
    <text evidence="2 7">Belongs to the cytochrome P450 family.</text>
</comment>
<keyword evidence="7" id="KW-0503">Monooxygenase</keyword>
<dbReference type="GO" id="GO:0016705">
    <property type="term" value="F:oxidoreductase activity, acting on paired donors, with incorporation or reduction of molecular oxygen"/>
    <property type="evidence" value="ECO:0007669"/>
    <property type="project" value="InterPro"/>
</dbReference>
<dbReference type="AlphaFoldDB" id="A0A2P4ZDG1"/>
<dbReference type="GO" id="GO:0004497">
    <property type="term" value="F:monooxygenase activity"/>
    <property type="evidence" value="ECO:0007669"/>
    <property type="project" value="UniProtKB-KW"/>
</dbReference>
<dbReference type="InterPro" id="IPR036396">
    <property type="entry name" value="Cyt_P450_sf"/>
</dbReference>
<dbReference type="PANTHER" id="PTHR24305">
    <property type="entry name" value="CYTOCHROME P450"/>
    <property type="match status" value="1"/>
</dbReference>
<evidence type="ECO:0000256" key="7">
    <source>
        <dbReference type="RuleBase" id="RU000461"/>
    </source>
</evidence>
<keyword evidence="4 6" id="KW-0479">Metal-binding</keyword>
<dbReference type="InterPro" id="IPR002401">
    <property type="entry name" value="Cyt_P450_E_grp-I"/>
</dbReference>
<evidence type="ECO:0000256" key="6">
    <source>
        <dbReference type="PIRSR" id="PIRSR602401-1"/>
    </source>
</evidence>
<dbReference type="PRINTS" id="PR00463">
    <property type="entry name" value="EP450I"/>
</dbReference>
<dbReference type="GO" id="GO:0020037">
    <property type="term" value="F:heme binding"/>
    <property type="evidence" value="ECO:0007669"/>
    <property type="project" value="InterPro"/>
</dbReference>
<dbReference type="InterPro" id="IPR050121">
    <property type="entry name" value="Cytochrome_P450_monoxygenase"/>
</dbReference>
<name>A0A2P4ZDG1_9HYPO</name>
<dbReference type="GO" id="GO:0005506">
    <property type="term" value="F:iron ion binding"/>
    <property type="evidence" value="ECO:0007669"/>
    <property type="project" value="InterPro"/>
</dbReference>
<dbReference type="InterPro" id="IPR001128">
    <property type="entry name" value="Cyt_P450"/>
</dbReference>
<keyword evidence="3 6" id="KW-0349">Heme</keyword>
<dbReference type="CDD" id="cd11060">
    <property type="entry name" value="CYP57A1-like"/>
    <property type="match status" value="1"/>
</dbReference>
<proteinExistence type="inferred from homology"/>
<evidence type="ECO:0000256" key="1">
    <source>
        <dbReference type="ARBA" id="ARBA00001971"/>
    </source>
</evidence>
<evidence type="ECO:0000313" key="9">
    <source>
        <dbReference type="Proteomes" id="UP000054821"/>
    </source>
</evidence>
<evidence type="ECO:0000256" key="4">
    <source>
        <dbReference type="ARBA" id="ARBA00022723"/>
    </source>
</evidence>
<dbReference type="Proteomes" id="UP000054821">
    <property type="component" value="Unassembled WGS sequence"/>
</dbReference>
<evidence type="ECO:0000256" key="3">
    <source>
        <dbReference type="ARBA" id="ARBA00022617"/>
    </source>
</evidence>
<dbReference type="PANTHER" id="PTHR24305:SF232">
    <property type="entry name" value="P450, PUTATIVE (EUROFUNG)-RELATED"/>
    <property type="match status" value="1"/>
</dbReference>
<comment type="cofactor">
    <cofactor evidence="1 6">
        <name>heme</name>
        <dbReference type="ChEBI" id="CHEBI:30413"/>
    </cofactor>
</comment>
<gene>
    <name evidence="8" type="ORF">TGAM01_v208790</name>
</gene>
<dbReference type="SUPFAM" id="SSF48264">
    <property type="entry name" value="Cytochrome P450"/>
    <property type="match status" value="1"/>
</dbReference>
<evidence type="ECO:0000256" key="5">
    <source>
        <dbReference type="ARBA" id="ARBA00023004"/>
    </source>
</evidence>
<dbReference type="Pfam" id="PF00067">
    <property type="entry name" value="p450"/>
    <property type="match status" value="1"/>
</dbReference>
<dbReference type="Gene3D" id="1.10.630.10">
    <property type="entry name" value="Cytochrome P450"/>
    <property type="match status" value="1"/>
</dbReference>
<evidence type="ECO:0008006" key="10">
    <source>
        <dbReference type="Google" id="ProtNLM"/>
    </source>
</evidence>
<dbReference type="PROSITE" id="PS00086">
    <property type="entry name" value="CYTOCHROME_P450"/>
    <property type="match status" value="1"/>
</dbReference>
<dbReference type="STRING" id="398673.A0A2P4ZDG1"/>
<keyword evidence="5 6" id="KW-0408">Iron</keyword>
<dbReference type="RefSeq" id="XP_018666270.1">
    <property type="nucleotide sequence ID" value="XM_018800805.1"/>
</dbReference>
<keyword evidence="7" id="KW-0560">Oxidoreductase</keyword>
<organism evidence="8 9">
    <name type="scientific">Trichoderma gamsii</name>
    <dbReference type="NCBI Taxonomy" id="398673"/>
    <lineage>
        <taxon>Eukaryota</taxon>
        <taxon>Fungi</taxon>
        <taxon>Dikarya</taxon>
        <taxon>Ascomycota</taxon>
        <taxon>Pezizomycotina</taxon>
        <taxon>Sordariomycetes</taxon>
        <taxon>Hypocreomycetidae</taxon>
        <taxon>Hypocreales</taxon>
        <taxon>Hypocreaceae</taxon>
        <taxon>Trichoderma</taxon>
    </lineage>
</organism>
<evidence type="ECO:0000256" key="2">
    <source>
        <dbReference type="ARBA" id="ARBA00010617"/>
    </source>
</evidence>
<evidence type="ECO:0000313" key="8">
    <source>
        <dbReference type="EMBL" id="PON22307.1"/>
    </source>
</evidence>